<dbReference type="InterPro" id="IPR029045">
    <property type="entry name" value="ClpP/crotonase-like_dom_sf"/>
</dbReference>
<keyword evidence="3" id="KW-0378">Hydrolase</keyword>
<protein>
    <recommendedName>
        <fullName evidence="5">PDZ domain-containing protein</fullName>
    </recommendedName>
</protein>
<gene>
    <name evidence="6" type="ORF">METZ01_LOCUS18311</name>
</gene>
<evidence type="ECO:0000313" key="6">
    <source>
        <dbReference type="EMBL" id="SUZ65457.1"/>
    </source>
</evidence>
<dbReference type="NCBIfam" id="TIGR00225">
    <property type="entry name" value="prc"/>
    <property type="match status" value="1"/>
</dbReference>
<dbReference type="InterPro" id="IPR020992">
    <property type="entry name" value="Tail_Prtase_C"/>
</dbReference>
<dbReference type="Pfam" id="PF17804">
    <property type="entry name" value="TSP_NTD"/>
    <property type="match status" value="1"/>
</dbReference>
<reference evidence="6" key="1">
    <citation type="submission" date="2018-05" db="EMBL/GenBank/DDBJ databases">
        <authorList>
            <person name="Lanie J.A."/>
            <person name="Ng W.-L."/>
            <person name="Kazmierczak K.M."/>
            <person name="Andrzejewski T.M."/>
            <person name="Davidsen T.M."/>
            <person name="Wayne K.J."/>
            <person name="Tettelin H."/>
            <person name="Glass J.I."/>
            <person name="Rusch D."/>
            <person name="Podicherti R."/>
            <person name="Tsui H.-C.T."/>
            <person name="Winkler M.E."/>
        </authorList>
    </citation>
    <scope>NUCLEOTIDE SEQUENCE</scope>
</reference>
<dbReference type="InterPro" id="IPR040573">
    <property type="entry name" value="TSP_N"/>
</dbReference>
<keyword evidence="2" id="KW-0645">Protease</keyword>
<evidence type="ECO:0000256" key="1">
    <source>
        <dbReference type="ARBA" id="ARBA00009179"/>
    </source>
</evidence>
<name>A0A381PGW8_9ZZZZ</name>
<keyword evidence="4" id="KW-0720">Serine protease</keyword>
<dbReference type="PANTHER" id="PTHR32060">
    <property type="entry name" value="TAIL-SPECIFIC PROTEASE"/>
    <property type="match status" value="1"/>
</dbReference>
<accession>A0A381PGW8</accession>
<dbReference type="InterPro" id="IPR001478">
    <property type="entry name" value="PDZ"/>
</dbReference>
<evidence type="ECO:0000256" key="4">
    <source>
        <dbReference type="ARBA" id="ARBA00022825"/>
    </source>
</evidence>
<dbReference type="InterPro" id="IPR004447">
    <property type="entry name" value="Peptidase_S41A"/>
</dbReference>
<dbReference type="Gene3D" id="2.30.42.10">
    <property type="match status" value="1"/>
</dbReference>
<sequence>MSISHAEIFIDNSLELQKLDKHEEISQLVKKFFENSHYSEIRINDELSSKILESYIDSMDGNKSYFLLSDIEYFNNLSNQIDDMIGSQSLQPVFDMYEVYRTRAKERMTYALQQLELKKDFTIDENFLFDRSNSTWANSINELNEIWRKRVKNDALNLKLTGKEWSEIQELLNKRYSRFLKQMDQLNNDDVFESFMNAFTHSLDPHSSYMSPRNSEEYQIQMSLSYYGIGATLQIEDDYVLIVNLIPGGPAAIDGKLKPKDKITAVGQGVDGQLIDVIGWRIGDVVELIRGPENTVVKLQILPSGTIPGAPEKIINITRNQVKLEDQAAKSNIISVPRENTEWNIGVITIPSFYRDFKSMMDGNRDYASTTKDVKRIIKELKEKNIDALILDLRSNGGGHLTEATALSGLFIENGPIVQLRNANGRISRLDDPDPSRRLAYNGPLIVLVNRFSASASEIFAAAIQDYGRGIIVGQQTFGKGTVQNLYPLNRYIKKPKDKEFGQLTMTIGKYYRVTGESTQHRGVMPDIELPSHIDLQLVGESTRKTALPWDTIRTAKFKPYNGIAFSNTGAIPSLSKKSISRSKTNDDLRFLIEEIEKLKNFRAKKTISLNLEQREQERNTEIQDQLKRGNERISALNLELGIEAPNFIKSLEELEQLDLPEVDINLNEAAEIAADLILLNNDILITKNN</sequence>
<dbReference type="PROSITE" id="PS50106">
    <property type="entry name" value="PDZ"/>
    <property type="match status" value="1"/>
</dbReference>
<dbReference type="CDD" id="cd07560">
    <property type="entry name" value="Peptidase_S41_CPP"/>
    <property type="match status" value="1"/>
</dbReference>
<dbReference type="GO" id="GO:0007165">
    <property type="term" value="P:signal transduction"/>
    <property type="evidence" value="ECO:0007669"/>
    <property type="project" value="TreeGrafter"/>
</dbReference>
<dbReference type="AlphaFoldDB" id="A0A381PGW8"/>
<dbReference type="Pfam" id="PF03572">
    <property type="entry name" value="Peptidase_S41"/>
    <property type="match status" value="1"/>
</dbReference>
<dbReference type="SUPFAM" id="SSF52096">
    <property type="entry name" value="ClpP/crotonase"/>
    <property type="match status" value="1"/>
</dbReference>
<dbReference type="InterPro" id="IPR036034">
    <property type="entry name" value="PDZ_sf"/>
</dbReference>
<dbReference type="GO" id="GO:0006508">
    <property type="term" value="P:proteolysis"/>
    <property type="evidence" value="ECO:0007669"/>
    <property type="project" value="UniProtKB-KW"/>
</dbReference>
<evidence type="ECO:0000256" key="2">
    <source>
        <dbReference type="ARBA" id="ARBA00022670"/>
    </source>
</evidence>
<dbReference type="Pfam" id="PF00595">
    <property type="entry name" value="PDZ"/>
    <property type="match status" value="1"/>
</dbReference>
<dbReference type="GO" id="GO:0030288">
    <property type="term" value="C:outer membrane-bounded periplasmic space"/>
    <property type="evidence" value="ECO:0007669"/>
    <property type="project" value="TreeGrafter"/>
</dbReference>
<dbReference type="PANTHER" id="PTHR32060:SF22">
    <property type="entry name" value="CARBOXYL-TERMINAL-PROCESSING PEPTIDASE 3, CHLOROPLASTIC"/>
    <property type="match status" value="1"/>
</dbReference>
<evidence type="ECO:0000256" key="3">
    <source>
        <dbReference type="ARBA" id="ARBA00022801"/>
    </source>
</evidence>
<dbReference type="Gene3D" id="3.90.226.10">
    <property type="entry name" value="2-enoyl-CoA Hydratase, Chain A, domain 1"/>
    <property type="match status" value="1"/>
</dbReference>
<dbReference type="CDD" id="cd06782">
    <property type="entry name" value="cpPDZ_CPP-like"/>
    <property type="match status" value="1"/>
</dbReference>
<proteinExistence type="inferred from homology"/>
<evidence type="ECO:0000259" key="5">
    <source>
        <dbReference type="PROSITE" id="PS50106"/>
    </source>
</evidence>
<feature type="domain" description="PDZ" evidence="5">
    <location>
        <begin position="219"/>
        <end position="296"/>
    </location>
</feature>
<comment type="similarity">
    <text evidence="1">Belongs to the peptidase S41A family.</text>
</comment>
<dbReference type="SMART" id="SM00245">
    <property type="entry name" value="TSPc"/>
    <property type="match status" value="1"/>
</dbReference>
<dbReference type="GO" id="GO:0008236">
    <property type="term" value="F:serine-type peptidase activity"/>
    <property type="evidence" value="ECO:0007669"/>
    <property type="project" value="UniProtKB-KW"/>
</dbReference>
<dbReference type="FunFam" id="3.90.226.10:FF:000090">
    <property type="entry name" value="Tail-specific protease"/>
    <property type="match status" value="1"/>
</dbReference>
<dbReference type="GO" id="GO:0004175">
    <property type="term" value="F:endopeptidase activity"/>
    <property type="evidence" value="ECO:0007669"/>
    <property type="project" value="TreeGrafter"/>
</dbReference>
<dbReference type="SMART" id="SM00228">
    <property type="entry name" value="PDZ"/>
    <property type="match status" value="1"/>
</dbReference>
<dbReference type="SUPFAM" id="SSF50156">
    <property type="entry name" value="PDZ domain-like"/>
    <property type="match status" value="1"/>
</dbReference>
<dbReference type="Pfam" id="PF11818">
    <property type="entry name" value="DUF3340"/>
    <property type="match status" value="1"/>
</dbReference>
<organism evidence="6">
    <name type="scientific">marine metagenome</name>
    <dbReference type="NCBI Taxonomy" id="408172"/>
    <lineage>
        <taxon>unclassified sequences</taxon>
        <taxon>metagenomes</taxon>
        <taxon>ecological metagenomes</taxon>
    </lineage>
</organism>
<dbReference type="EMBL" id="UINC01000960">
    <property type="protein sequence ID" value="SUZ65457.1"/>
    <property type="molecule type" value="Genomic_DNA"/>
</dbReference>
<dbReference type="InterPro" id="IPR005151">
    <property type="entry name" value="Tail-specific_protease"/>
</dbReference>